<feature type="signal peptide" evidence="1">
    <location>
        <begin position="1"/>
        <end position="22"/>
    </location>
</feature>
<accession>A0A0B2BV79</accession>
<keyword evidence="3" id="KW-1185">Reference proteome</keyword>
<name>A0A0B2BV79_9SPHN</name>
<evidence type="ECO:0000256" key="1">
    <source>
        <dbReference type="SAM" id="SignalP"/>
    </source>
</evidence>
<dbReference type="RefSeq" id="WP_039093590.1">
    <property type="nucleotide sequence ID" value="NZ_JTDN01000001.1"/>
</dbReference>
<dbReference type="OrthoDB" id="223410at2"/>
<proteinExistence type="predicted"/>
<dbReference type="Proteomes" id="UP000030988">
    <property type="component" value="Unassembled WGS sequence"/>
</dbReference>
<dbReference type="AlphaFoldDB" id="A0A0B2BV79"/>
<evidence type="ECO:0000313" key="3">
    <source>
        <dbReference type="Proteomes" id="UP000030988"/>
    </source>
</evidence>
<gene>
    <name evidence="2" type="ORF">PK98_00940</name>
</gene>
<reference evidence="2 3" key="1">
    <citation type="submission" date="2014-11" db="EMBL/GenBank/DDBJ databases">
        <title>Draft genome sequence of Kirrobacter mercurialis.</title>
        <authorList>
            <person name="Coil D.A."/>
            <person name="Eisen J.A."/>
        </authorList>
    </citation>
    <scope>NUCLEOTIDE SEQUENCE [LARGE SCALE GENOMIC DNA]</scope>
    <source>
        <strain evidence="2 3">Coronado</strain>
    </source>
</reference>
<dbReference type="Pfam" id="PF15892">
    <property type="entry name" value="BNR_4"/>
    <property type="match status" value="1"/>
</dbReference>
<protein>
    <recommendedName>
        <fullName evidence="4">Neuraminidase</fullName>
    </recommendedName>
</protein>
<dbReference type="EMBL" id="JTDN01000001">
    <property type="protein sequence ID" value="KHL25329.1"/>
    <property type="molecule type" value="Genomic_DNA"/>
</dbReference>
<evidence type="ECO:0008006" key="4">
    <source>
        <dbReference type="Google" id="ProtNLM"/>
    </source>
</evidence>
<comment type="caution">
    <text evidence="2">The sequence shown here is derived from an EMBL/GenBank/DDBJ whole genome shotgun (WGS) entry which is preliminary data.</text>
</comment>
<keyword evidence="1" id="KW-0732">Signal</keyword>
<feature type="chain" id="PRO_5002071467" description="Neuraminidase" evidence="1">
    <location>
        <begin position="23"/>
        <end position="434"/>
    </location>
</feature>
<sequence>MKAADWLAALLLAVATGGSSTAQPASSPAAELSAIDRVWSGHYVPFAMAVGERAILVAYYDANRQLTVARRPRDGSYWTYHRLDSWTGWDSHNAIAMALDANGELHVVANMHNDPLVYYRSRGGDDVRTLERVPAMADPLLERRMTYPVFLRDAAGQLIFKYRDGGSGNGNEIYTQYDPRSRDWHKLLATPLVDGEGQRNAYFVGPVLGPDGWFHLAWVWRDTPDAATNHDLSYARSRDLQSWERSDGAALTLPIRLADAEVIDPVPVRGGMINNNTVPGFDRQGRVLVTYHKFDAAGQTQIFVARREADGWRSVQVTRWRDFRWDFGGGGSLDSRLTVSGTEPLGKDCLLVRVVRDGVPLALVLDAATLALVEERPDTRLADELAGEVAAPEGMQINTIEQSGHAVVWPTLPPHRDLPLSDIPPPTVLRLVER</sequence>
<organism evidence="2 3">
    <name type="scientific">Croceibacterium mercuriale</name>
    <dbReference type="NCBI Taxonomy" id="1572751"/>
    <lineage>
        <taxon>Bacteria</taxon>
        <taxon>Pseudomonadati</taxon>
        <taxon>Pseudomonadota</taxon>
        <taxon>Alphaproteobacteria</taxon>
        <taxon>Sphingomonadales</taxon>
        <taxon>Erythrobacteraceae</taxon>
        <taxon>Croceibacterium</taxon>
    </lineage>
</organism>
<dbReference type="STRING" id="1572751.PK98_00940"/>
<evidence type="ECO:0000313" key="2">
    <source>
        <dbReference type="EMBL" id="KHL25329.1"/>
    </source>
</evidence>